<dbReference type="HOGENOM" id="CLU_002639_6_0_1"/>
<evidence type="ECO:0000313" key="2">
    <source>
        <dbReference type="EMBL" id="KID71230.1"/>
    </source>
</evidence>
<dbReference type="VEuPathDB" id="FungiDB:MAN_00829"/>
<accession>A0A0B4FAV0</accession>
<dbReference type="PANTHER" id="PTHR33112">
    <property type="entry name" value="DOMAIN PROTEIN, PUTATIVE-RELATED"/>
    <property type="match status" value="1"/>
</dbReference>
<feature type="domain" description="Heterokaryon incompatibility" evidence="1">
    <location>
        <begin position="259"/>
        <end position="407"/>
    </location>
</feature>
<gene>
    <name evidence="2" type="ORF">MAN_00829</name>
</gene>
<sequence length="690" mass="75572">MSEPTRSSPPVMHQLQSMYHAGIEALPPHLCQTCADMTGSARGLSALISPQGYHHSTVPRVRQAAEGGCMFCSTILDILLTGHLYSRTAGQAAKRLELDDAVRAFMTGKVSQRAQYDNPGLRAPVMVLEAIVVNWVYQGQVCDFHVLHKKIGFYMDRPVVFGAFTSAAEPVQICLVEAAGSPVIISFKPQPLSISAVGDDLVEGYMRLRKECAADHASTCPPDVEHALPLRVIDVECPGTPMNIGIVVNNASAPRYGRYAALSYCWGEPPHVFKTTTSVMQSGFLLDWSTAPSTIVDAITITRRLGLRYLWVDAVCILQDDEDDKTSQIKDMARIYKNSAVTIVAASASGVNQGFIKDRSVKSIAFPVNAIDATSHNGLRVGTLWVHANTPDEPEEAIDSRGWTLQESLLSPRILYFGSKDIIWKCQAKPFQPVVGWHNLYKAEGMKRLPSTIFGLALPSTQSPLGHWPHIMSEYSRRRLSLDVDNFRAIGGIAEELQKASGDTYIAGLWKNDMAKSLAWFRTDRIVPKPANDAPLKRPTWSWLTTLFPVGQIGIEADASGDETVQVLSWSVELADKTAPFGHVIGGALELSGQVIRASDIPPPVISSMTVMLDAGVCDEDDEQASRFVGDEYYYMLLGSCGEGKDRIIMLLRELEDGTVVRCGIAHLTANTALAIWETGKVRRTKVTLM</sequence>
<dbReference type="Pfam" id="PF06985">
    <property type="entry name" value="HET"/>
    <property type="match status" value="1"/>
</dbReference>
<dbReference type="EMBL" id="AZNF01000001">
    <property type="protein sequence ID" value="KID71230.1"/>
    <property type="molecule type" value="Genomic_DNA"/>
</dbReference>
<protein>
    <submittedName>
        <fullName evidence="2">Heterokaryon incompatibility</fullName>
    </submittedName>
</protein>
<feature type="non-terminal residue" evidence="2">
    <location>
        <position position="1"/>
    </location>
</feature>
<dbReference type="InterPro" id="IPR010730">
    <property type="entry name" value="HET"/>
</dbReference>
<proteinExistence type="predicted"/>
<dbReference type="Proteomes" id="UP000031186">
    <property type="component" value="Unassembled WGS sequence"/>
</dbReference>
<name>A0A0B4FAV0_METAF</name>
<evidence type="ECO:0000259" key="1">
    <source>
        <dbReference type="Pfam" id="PF06985"/>
    </source>
</evidence>
<keyword evidence="3" id="KW-1185">Reference proteome</keyword>
<evidence type="ECO:0000313" key="3">
    <source>
        <dbReference type="Proteomes" id="UP000031186"/>
    </source>
</evidence>
<organism evidence="2 3">
    <name type="scientific">Metarhizium anisopliae (strain ARSEF 549)</name>
    <dbReference type="NCBI Taxonomy" id="3151832"/>
    <lineage>
        <taxon>Eukaryota</taxon>
        <taxon>Fungi</taxon>
        <taxon>Dikarya</taxon>
        <taxon>Ascomycota</taxon>
        <taxon>Pezizomycotina</taxon>
        <taxon>Sordariomycetes</taxon>
        <taxon>Hypocreomycetidae</taxon>
        <taxon>Hypocreales</taxon>
        <taxon>Clavicipitaceae</taxon>
        <taxon>Metarhizium</taxon>
    </lineage>
</organism>
<dbReference type="AlphaFoldDB" id="A0A0B4FAV0"/>
<reference evidence="2 3" key="1">
    <citation type="journal article" date="2014" name="Proc. Natl. Acad. Sci. U.S.A.">
        <title>Trajectory and genomic determinants of fungal-pathogen speciation and host adaptation.</title>
        <authorList>
            <person name="Hu X."/>
            <person name="Xiao G."/>
            <person name="Zheng P."/>
            <person name="Shang Y."/>
            <person name="Su Y."/>
            <person name="Zhang X."/>
            <person name="Liu X."/>
            <person name="Zhan S."/>
            <person name="St Leger R.J."/>
            <person name="Wang C."/>
        </authorList>
    </citation>
    <scope>NUCLEOTIDE SEQUENCE [LARGE SCALE GENOMIC DNA]</scope>
    <source>
        <strain evidence="2 3">ARSEF 549</strain>
    </source>
</reference>
<dbReference type="PANTHER" id="PTHR33112:SF16">
    <property type="entry name" value="HETEROKARYON INCOMPATIBILITY DOMAIN-CONTAINING PROTEIN"/>
    <property type="match status" value="1"/>
</dbReference>
<dbReference type="OrthoDB" id="4933568at2759"/>
<comment type="caution">
    <text evidence="2">The sequence shown here is derived from an EMBL/GenBank/DDBJ whole genome shotgun (WGS) entry which is preliminary data.</text>
</comment>